<dbReference type="RefSeq" id="WP_264600599.1">
    <property type="nucleotide sequence ID" value="NZ_JAOQNS010000003.1"/>
</dbReference>
<evidence type="ECO:0000256" key="1">
    <source>
        <dbReference type="SAM" id="Phobius"/>
    </source>
</evidence>
<evidence type="ECO:0000313" key="3">
    <source>
        <dbReference type="EMBL" id="MCW2306939.1"/>
    </source>
</evidence>
<evidence type="ECO:0000313" key="4">
    <source>
        <dbReference type="Proteomes" id="UP001209755"/>
    </source>
</evidence>
<protein>
    <recommendedName>
        <fullName evidence="2">YrhK domain-containing protein</fullName>
    </recommendedName>
</protein>
<organism evidence="3 4">
    <name type="scientific">Rhodobium gokarnense</name>
    <dbReference type="NCBI Taxonomy" id="364296"/>
    <lineage>
        <taxon>Bacteria</taxon>
        <taxon>Pseudomonadati</taxon>
        <taxon>Pseudomonadota</taxon>
        <taxon>Alphaproteobacteria</taxon>
        <taxon>Hyphomicrobiales</taxon>
        <taxon>Rhodobiaceae</taxon>
        <taxon>Rhodobium</taxon>
    </lineage>
</organism>
<gene>
    <name evidence="3" type="ORF">M2319_001261</name>
</gene>
<keyword evidence="4" id="KW-1185">Reference proteome</keyword>
<comment type="caution">
    <text evidence="3">The sequence shown here is derived from an EMBL/GenBank/DDBJ whole genome shotgun (WGS) entry which is preliminary data.</text>
</comment>
<dbReference type="Proteomes" id="UP001209755">
    <property type="component" value="Unassembled WGS sequence"/>
</dbReference>
<sequence>MTLFDSRNRSKSPRHERIYALYEIAHTCVDFLAAILFVVGSALFFWQSLYIPATWCFLIGSLFFLAKPALRLARELQYLAMGDYDDLAERLNR</sequence>
<reference evidence="4" key="1">
    <citation type="submission" date="2023-07" db="EMBL/GenBank/DDBJ databases">
        <title>Genome sequencing of Purple Non-Sulfur Bacteria from various extreme environments.</title>
        <authorList>
            <person name="Mayer M."/>
        </authorList>
    </citation>
    <scope>NUCLEOTIDE SEQUENCE [LARGE SCALE GENOMIC DNA]</scope>
    <source>
        <strain evidence="4">DSM 17935</strain>
    </source>
</reference>
<name>A0ABT3H984_9HYPH</name>
<dbReference type="EMBL" id="JAOQNS010000003">
    <property type="protein sequence ID" value="MCW2306939.1"/>
    <property type="molecule type" value="Genomic_DNA"/>
</dbReference>
<dbReference type="InterPro" id="IPR025424">
    <property type="entry name" value="YrhK_domain"/>
</dbReference>
<feature type="domain" description="YrhK" evidence="2">
    <location>
        <begin position="21"/>
        <end position="75"/>
    </location>
</feature>
<keyword evidence="1" id="KW-0472">Membrane</keyword>
<dbReference type="Pfam" id="PF14145">
    <property type="entry name" value="YrhK"/>
    <property type="match status" value="1"/>
</dbReference>
<proteinExistence type="predicted"/>
<evidence type="ECO:0000259" key="2">
    <source>
        <dbReference type="Pfam" id="PF14145"/>
    </source>
</evidence>
<keyword evidence="1" id="KW-1133">Transmembrane helix</keyword>
<feature type="transmembrane region" description="Helical" evidence="1">
    <location>
        <begin position="21"/>
        <end position="43"/>
    </location>
</feature>
<accession>A0ABT3H984</accession>
<feature type="transmembrane region" description="Helical" evidence="1">
    <location>
        <begin position="49"/>
        <end position="66"/>
    </location>
</feature>
<keyword evidence="1" id="KW-0812">Transmembrane</keyword>